<dbReference type="Proteomes" id="UP000095009">
    <property type="component" value="Unassembled WGS sequence"/>
</dbReference>
<reference evidence="3 4" key="1">
    <citation type="journal article" date="2016" name="Proc. Natl. Acad. Sci. U.S.A.">
        <title>Comparative genomics of biotechnologically important yeasts.</title>
        <authorList>
            <person name="Riley R."/>
            <person name="Haridas S."/>
            <person name="Wolfe K.H."/>
            <person name="Lopes M.R."/>
            <person name="Hittinger C.T."/>
            <person name="Goeker M."/>
            <person name="Salamov A.A."/>
            <person name="Wisecaver J.H."/>
            <person name="Long T.M."/>
            <person name="Calvey C.H."/>
            <person name="Aerts A.L."/>
            <person name="Barry K.W."/>
            <person name="Choi C."/>
            <person name="Clum A."/>
            <person name="Coughlan A.Y."/>
            <person name="Deshpande S."/>
            <person name="Douglass A.P."/>
            <person name="Hanson S.J."/>
            <person name="Klenk H.-P."/>
            <person name="LaButti K.M."/>
            <person name="Lapidus A."/>
            <person name="Lindquist E.A."/>
            <person name="Lipzen A.M."/>
            <person name="Meier-Kolthoff J.P."/>
            <person name="Ohm R.A."/>
            <person name="Otillar R.P."/>
            <person name="Pangilinan J.L."/>
            <person name="Peng Y."/>
            <person name="Rokas A."/>
            <person name="Rosa C.A."/>
            <person name="Scheuner C."/>
            <person name="Sibirny A.A."/>
            <person name="Slot J.C."/>
            <person name="Stielow J.B."/>
            <person name="Sun H."/>
            <person name="Kurtzman C.P."/>
            <person name="Blackwell M."/>
            <person name="Grigoriev I.V."/>
            <person name="Jeffries T.W."/>
        </authorList>
    </citation>
    <scope>NUCLEOTIDE SEQUENCE [LARGE SCALE GENOMIC DNA]</scope>
    <source>
        <strain evidence="3 4">DSM 6958</strain>
    </source>
</reference>
<dbReference type="EMBL" id="KV454408">
    <property type="protein sequence ID" value="ODQ66193.1"/>
    <property type="molecule type" value="Genomic_DNA"/>
</dbReference>
<evidence type="ECO:0000259" key="2">
    <source>
        <dbReference type="Pfam" id="PF05347"/>
    </source>
</evidence>
<comment type="similarity">
    <text evidence="1">Belongs to the complex I LYR family.</text>
</comment>
<dbReference type="STRING" id="857566.A0A1E3PL87"/>
<dbReference type="AlphaFoldDB" id="A0A1E3PL87"/>
<dbReference type="CDD" id="cd20264">
    <property type="entry name" value="Complex1_LYR_LYRM4"/>
    <property type="match status" value="1"/>
</dbReference>
<sequence>MSAALNLYRQFMRHGSRFSSYNFREYAIRRAYDAFRSNSDLVEPELISKAIKIGEKELAIVKRQSQISQMYTTDKLIIEKRH</sequence>
<dbReference type="GO" id="GO:0005739">
    <property type="term" value="C:mitochondrion"/>
    <property type="evidence" value="ECO:0007669"/>
    <property type="project" value="TreeGrafter"/>
</dbReference>
<dbReference type="Pfam" id="PF05347">
    <property type="entry name" value="Complex1_LYR"/>
    <property type="match status" value="1"/>
</dbReference>
<gene>
    <name evidence="3" type="ORF">NADFUDRAFT_82101</name>
</gene>
<protein>
    <recommendedName>
        <fullName evidence="2">Complex 1 LYR protein domain-containing protein</fullName>
    </recommendedName>
</protein>
<keyword evidence="4" id="KW-1185">Reference proteome</keyword>
<dbReference type="PANTHER" id="PTHR13166:SF7">
    <property type="entry name" value="LYR MOTIF-CONTAINING PROTEIN 4"/>
    <property type="match status" value="1"/>
</dbReference>
<dbReference type="OrthoDB" id="275715at2759"/>
<proteinExistence type="inferred from homology"/>
<dbReference type="GO" id="GO:0016226">
    <property type="term" value="P:iron-sulfur cluster assembly"/>
    <property type="evidence" value="ECO:0007669"/>
    <property type="project" value="InterPro"/>
</dbReference>
<evidence type="ECO:0000256" key="1">
    <source>
        <dbReference type="ARBA" id="ARBA00009508"/>
    </source>
</evidence>
<organism evidence="3 4">
    <name type="scientific">Nadsonia fulvescens var. elongata DSM 6958</name>
    <dbReference type="NCBI Taxonomy" id="857566"/>
    <lineage>
        <taxon>Eukaryota</taxon>
        <taxon>Fungi</taxon>
        <taxon>Dikarya</taxon>
        <taxon>Ascomycota</taxon>
        <taxon>Saccharomycotina</taxon>
        <taxon>Dipodascomycetes</taxon>
        <taxon>Dipodascales</taxon>
        <taxon>Dipodascales incertae sedis</taxon>
        <taxon>Nadsonia</taxon>
    </lineage>
</organism>
<accession>A0A1E3PL87</accession>
<dbReference type="InterPro" id="IPR008011">
    <property type="entry name" value="Complex1_LYR_dom"/>
</dbReference>
<feature type="domain" description="Complex 1 LYR protein" evidence="2">
    <location>
        <begin position="3"/>
        <end position="59"/>
    </location>
</feature>
<evidence type="ECO:0000313" key="4">
    <source>
        <dbReference type="Proteomes" id="UP000095009"/>
    </source>
</evidence>
<dbReference type="PANTHER" id="PTHR13166">
    <property type="entry name" value="PROTEIN C6ORF149"/>
    <property type="match status" value="1"/>
</dbReference>
<name>A0A1E3PL87_9ASCO</name>
<dbReference type="InterPro" id="IPR045297">
    <property type="entry name" value="Complex1_LYR_LYRM4"/>
</dbReference>
<dbReference type="InterPro" id="IPR051522">
    <property type="entry name" value="ISC_assembly_LYR"/>
</dbReference>
<dbReference type="GO" id="GO:1990221">
    <property type="term" value="C:L-cysteine desulfurase complex"/>
    <property type="evidence" value="ECO:0007669"/>
    <property type="project" value="TreeGrafter"/>
</dbReference>
<evidence type="ECO:0000313" key="3">
    <source>
        <dbReference type="EMBL" id="ODQ66193.1"/>
    </source>
</evidence>